<dbReference type="STRING" id="1423727.FC34_GL001343"/>
<dbReference type="GO" id="GO:0019748">
    <property type="term" value="P:secondary metabolic process"/>
    <property type="evidence" value="ECO:0007669"/>
    <property type="project" value="TreeGrafter"/>
</dbReference>
<organism evidence="3 4">
    <name type="scientific">Lacticaseibacillus brantae DSM 23927</name>
    <dbReference type="NCBI Taxonomy" id="1423727"/>
    <lineage>
        <taxon>Bacteria</taxon>
        <taxon>Bacillati</taxon>
        <taxon>Bacillota</taxon>
        <taxon>Bacilli</taxon>
        <taxon>Lactobacillales</taxon>
        <taxon>Lactobacillaceae</taxon>
        <taxon>Lacticaseibacillus</taxon>
    </lineage>
</organism>
<sequence>MKFITLEEHWESATVNAAAQAYVTKPQLSINPADHSIADYMAKNPRDNSEITSTDDQRLAFMDANQIQMQIMGYGDDTPQNLSPDVAIPLCRQANDELSQAVQAHPDRFGGWAVLPVGDPEAAADELQRAVQVDHLQGAMIHGYYGDKMFDDPRYDPIFARAEALDVPLYFHPAVVPATISQHYYQGNQWDALTAWAFSGAGWGWHEDLGVQMVRLILAGVFDRHPNLHIITGHWGEMVPGFLERLDQVVTPATHLDRSIGETYRDNFYITPSGMFFPTQLQLTMAEMGSDHLMYSVDYPYNHPENIAGFLADAGLSQADQQKIAYDNAIQLLHLSH</sequence>
<proteinExistence type="predicted"/>
<dbReference type="InterPro" id="IPR032466">
    <property type="entry name" value="Metal_Hydrolase"/>
</dbReference>
<dbReference type="SUPFAM" id="SSF51556">
    <property type="entry name" value="Metallo-dependent hydrolases"/>
    <property type="match status" value="1"/>
</dbReference>
<dbReference type="Pfam" id="PF04909">
    <property type="entry name" value="Amidohydro_2"/>
    <property type="match status" value="1"/>
</dbReference>
<dbReference type="GO" id="GO:0016831">
    <property type="term" value="F:carboxy-lyase activity"/>
    <property type="evidence" value="ECO:0007669"/>
    <property type="project" value="InterPro"/>
</dbReference>
<keyword evidence="4" id="KW-1185">Reference proteome</keyword>
<evidence type="ECO:0000256" key="1">
    <source>
        <dbReference type="ARBA" id="ARBA00023239"/>
    </source>
</evidence>
<dbReference type="GO" id="GO:0016787">
    <property type="term" value="F:hydrolase activity"/>
    <property type="evidence" value="ECO:0007669"/>
    <property type="project" value="InterPro"/>
</dbReference>
<protein>
    <submittedName>
        <fullName evidence="3">O-pyrocatechuate decarboxylase</fullName>
    </submittedName>
</protein>
<dbReference type="Proteomes" id="UP000051672">
    <property type="component" value="Unassembled WGS sequence"/>
</dbReference>
<evidence type="ECO:0000313" key="3">
    <source>
        <dbReference type="EMBL" id="KRM71686.1"/>
    </source>
</evidence>
<dbReference type="PATRIC" id="fig|1423727.3.peg.1363"/>
<evidence type="ECO:0000259" key="2">
    <source>
        <dbReference type="Pfam" id="PF04909"/>
    </source>
</evidence>
<dbReference type="PANTHER" id="PTHR21240">
    <property type="entry name" value="2-AMINO-3-CARBOXYLMUCONATE-6-SEMIALDEHYDE DECARBOXYLASE"/>
    <property type="match status" value="1"/>
</dbReference>
<dbReference type="EMBL" id="AYZQ01000003">
    <property type="protein sequence ID" value="KRM71686.1"/>
    <property type="molecule type" value="Genomic_DNA"/>
</dbReference>
<comment type="caution">
    <text evidence="3">The sequence shown here is derived from an EMBL/GenBank/DDBJ whole genome shotgun (WGS) entry which is preliminary data.</text>
</comment>
<dbReference type="PANTHER" id="PTHR21240:SF30">
    <property type="entry name" value="AMIDOHYDROLASE-RELATED DOMAIN-CONTAINING PROTEIN-RELATED"/>
    <property type="match status" value="1"/>
</dbReference>
<dbReference type="GO" id="GO:0005829">
    <property type="term" value="C:cytosol"/>
    <property type="evidence" value="ECO:0007669"/>
    <property type="project" value="TreeGrafter"/>
</dbReference>
<keyword evidence="1" id="KW-0456">Lyase</keyword>
<name>A0A0R2B6H1_9LACO</name>
<dbReference type="OrthoDB" id="9777673at2"/>
<evidence type="ECO:0000313" key="4">
    <source>
        <dbReference type="Proteomes" id="UP000051672"/>
    </source>
</evidence>
<dbReference type="InterPro" id="IPR006680">
    <property type="entry name" value="Amidohydro-rel"/>
</dbReference>
<dbReference type="AlphaFoldDB" id="A0A0R2B6H1"/>
<accession>A0A0R2B6H1</accession>
<dbReference type="RefSeq" id="WP_157052265.1">
    <property type="nucleotide sequence ID" value="NZ_AYZQ01000003.1"/>
</dbReference>
<feature type="domain" description="Amidohydrolase-related" evidence="2">
    <location>
        <begin position="56"/>
        <end position="335"/>
    </location>
</feature>
<dbReference type="Gene3D" id="3.20.20.140">
    <property type="entry name" value="Metal-dependent hydrolases"/>
    <property type="match status" value="1"/>
</dbReference>
<gene>
    <name evidence="3" type="ORF">FC34_GL001343</name>
</gene>
<dbReference type="InterPro" id="IPR032465">
    <property type="entry name" value="ACMSD"/>
</dbReference>
<reference evidence="3 4" key="1">
    <citation type="journal article" date="2015" name="Genome Announc.">
        <title>Expanding the biotechnology potential of lactobacilli through comparative genomics of 213 strains and associated genera.</title>
        <authorList>
            <person name="Sun Z."/>
            <person name="Harris H.M."/>
            <person name="McCann A."/>
            <person name="Guo C."/>
            <person name="Argimon S."/>
            <person name="Zhang W."/>
            <person name="Yang X."/>
            <person name="Jeffery I.B."/>
            <person name="Cooney J.C."/>
            <person name="Kagawa T.F."/>
            <person name="Liu W."/>
            <person name="Song Y."/>
            <person name="Salvetti E."/>
            <person name="Wrobel A."/>
            <person name="Rasinkangas P."/>
            <person name="Parkhill J."/>
            <person name="Rea M.C."/>
            <person name="O'Sullivan O."/>
            <person name="Ritari J."/>
            <person name="Douillard F.P."/>
            <person name="Paul Ross R."/>
            <person name="Yang R."/>
            <person name="Briner A.E."/>
            <person name="Felis G.E."/>
            <person name="de Vos W.M."/>
            <person name="Barrangou R."/>
            <person name="Klaenhammer T.R."/>
            <person name="Caufield P.W."/>
            <person name="Cui Y."/>
            <person name="Zhang H."/>
            <person name="O'Toole P.W."/>
        </authorList>
    </citation>
    <scope>NUCLEOTIDE SEQUENCE [LARGE SCALE GENOMIC DNA]</scope>
    <source>
        <strain evidence="3 4">DSM 23927</strain>
    </source>
</reference>